<keyword evidence="7" id="KW-0805">Transcription regulation</keyword>
<dbReference type="InterPro" id="IPR013717">
    <property type="entry name" value="PIG-P"/>
</dbReference>
<evidence type="ECO:0000256" key="11">
    <source>
        <dbReference type="ARBA" id="ARBA00023204"/>
    </source>
</evidence>
<evidence type="ECO:0000256" key="17">
    <source>
        <dbReference type="SAM" id="Phobius"/>
    </source>
</evidence>
<keyword evidence="3 17" id="KW-0812">Transmembrane</keyword>
<dbReference type="AlphaFoldDB" id="A0A9W4RZI5"/>
<dbReference type="SMART" id="SM00268">
    <property type="entry name" value="ACTIN"/>
    <property type="match status" value="1"/>
</dbReference>
<evidence type="ECO:0000313" key="19">
    <source>
        <dbReference type="EMBL" id="CAI0651218.1"/>
    </source>
</evidence>
<dbReference type="GO" id="GO:0006506">
    <property type="term" value="P:GPI anchor biosynthetic process"/>
    <property type="evidence" value="ECO:0007669"/>
    <property type="project" value="TreeGrafter"/>
</dbReference>
<dbReference type="InterPro" id="IPR004001">
    <property type="entry name" value="Actin_CS"/>
</dbReference>
<dbReference type="Gene3D" id="3.90.640.10">
    <property type="entry name" value="Actin, Chain A, domain 4"/>
    <property type="match status" value="1"/>
</dbReference>
<accession>A0A9W4RZI5</accession>
<feature type="region of interest" description="Disordered" evidence="16">
    <location>
        <begin position="1"/>
        <end position="78"/>
    </location>
</feature>
<dbReference type="CDD" id="cd13395">
    <property type="entry name" value="ASKHA_NBD_Arp4_ACTL6-like"/>
    <property type="match status" value="1"/>
</dbReference>
<keyword evidence="8 17" id="KW-0472">Membrane</keyword>
<keyword evidence="11" id="KW-0234">DNA repair</keyword>
<evidence type="ECO:0000256" key="1">
    <source>
        <dbReference type="ARBA" id="ARBA00004123"/>
    </source>
</evidence>
<dbReference type="InterPro" id="IPR043129">
    <property type="entry name" value="ATPase_NBD"/>
</dbReference>
<dbReference type="GO" id="GO:0005634">
    <property type="term" value="C:nucleus"/>
    <property type="evidence" value="ECO:0007669"/>
    <property type="project" value="UniProtKB-SubCell"/>
</dbReference>
<dbReference type="GO" id="GO:0016020">
    <property type="term" value="C:membrane"/>
    <property type="evidence" value="ECO:0007669"/>
    <property type="project" value="UniProtKB-SubCell"/>
</dbReference>
<sequence length="783" mass="87189">MSFSSEEEDQVLSDTQSIASESSDGEELPPRPLHHNYFAPPFYGRPPTPLPPSPSLTSLLRPSRPTTPDASDDDFEPVPRASPQVPTYEYYGFVLYLFSTLTFIVYLLWSYLPSPFLHALGIYYYPNRWWSLAIPAFLTMLGVYIYIALALYNVEIMTLPLNSLETVVDDASKVGVIDSKGRLRDGQTKRRSRDKRDNRLPGGGLNWKNIWNEGTDAVMDIPLAGACEVLYGEGRDFESEDDPSKLWIIPTLGEKLHTESSYTSPNHAKFRPRRDLQSGAASQQPTTPPPNHLNYLGGLLHHISDSIKMSQQPLSSSVQPTDIYGGDEVSALVLDPGYCSTRAGFAGEDVPKSVFPSFYGRVGSNDPPTDVFGDECLIPRADFEVRNYMNKDSVVEDWDVANKIWEHMLITRLQPARPTPPSKNGLNDDPKTEAEGGEANGDVDVAMEDAETQEKALQENPLLMTEAPWNSAKSREKAIEIIMENWGCPAFWLSRTPVLAAFAAGKASALVIDVGGANTSVTAIHDGMVLKRSIQKSPVGGLWLSSQIRSLWETSEPKIDPVPTFLVENKTPVDAGALPQFKQRQFGFSIADSFRTYEEERLLTEFKESVVETWRGPGKYAVPQNEELAKLQPGRVFEFPNGANQMWREQRYKVSEGMWDETAAFPTANEELRLNKNQTIPELIRAALNAVDVDLRPNLLGNIVVTGSTSLLNGFNDRLNNELTTMYPGLKIKIHAAGLSSERRFGAWIGGSILASLGTFHQMWISRKEYEENGVSIVEKRCK</sequence>
<evidence type="ECO:0000259" key="18">
    <source>
        <dbReference type="Pfam" id="PF08510"/>
    </source>
</evidence>
<dbReference type="EMBL" id="CAMGZC010001029">
    <property type="protein sequence ID" value="CAI0651218.1"/>
    <property type="molecule type" value="Genomic_DNA"/>
</dbReference>
<evidence type="ECO:0000256" key="16">
    <source>
        <dbReference type="SAM" id="MobiDB-lite"/>
    </source>
</evidence>
<feature type="compositionally biased region" description="Acidic residues" evidence="16">
    <location>
        <begin position="1"/>
        <end position="11"/>
    </location>
</feature>
<dbReference type="InterPro" id="IPR052263">
    <property type="entry name" value="GPI_Anchor_Biosynth"/>
</dbReference>
<feature type="compositionally biased region" description="Low complexity" evidence="16">
    <location>
        <begin position="55"/>
        <end position="68"/>
    </location>
</feature>
<evidence type="ECO:0000256" key="10">
    <source>
        <dbReference type="ARBA" id="ARBA00023163"/>
    </source>
</evidence>
<evidence type="ECO:0000256" key="13">
    <source>
        <dbReference type="ARBA" id="ARBA00038320"/>
    </source>
</evidence>
<feature type="domain" description="PIG-P" evidence="18">
    <location>
        <begin position="87"/>
        <end position="231"/>
    </location>
</feature>
<comment type="subcellular location">
    <subcellularLocation>
        <location evidence="2">Membrane</location>
        <topology evidence="2">Multi-pass membrane protein</topology>
    </subcellularLocation>
    <subcellularLocation>
        <location evidence="1">Nucleus</location>
    </subcellularLocation>
</comment>
<dbReference type="Proteomes" id="UP001152533">
    <property type="component" value="Unassembled WGS sequence"/>
</dbReference>
<evidence type="ECO:0000256" key="6">
    <source>
        <dbReference type="ARBA" id="ARBA00022989"/>
    </source>
</evidence>
<evidence type="ECO:0000256" key="5">
    <source>
        <dbReference type="ARBA" id="ARBA00022853"/>
    </source>
</evidence>
<proteinExistence type="inferred from homology"/>
<keyword evidence="12" id="KW-0539">Nucleus</keyword>
<dbReference type="PANTHER" id="PTHR46346:SF1">
    <property type="entry name" value="PHOSPHATIDYLINOSITOL N-ACETYLGLUCOSAMINYLTRANSFERASE SUBUNIT P"/>
    <property type="match status" value="1"/>
</dbReference>
<keyword evidence="4" id="KW-0227">DNA damage</keyword>
<dbReference type="Gene3D" id="3.30.420.40">
    <property type="match status" value="3"/>
</dbReference>
<evidence type="ECO:0000313" key="20">
    <source>
        <dbReference type="Proteomes" id="UP001152533"/>
    </source>
</evidence>
<gene>
    <name evidence="19" type="ORF">CGXH109_LOCUS104176</name>
</gene>
<evidence type="ECO:0000256" key="12">
    <source>
        <dbReference type="ARBA" id="ARBA00023242"/>
    </source>
</evidence>
<dbReference type="FunFam" id="3.30.420.40:FF:000137">
    <property type="entry name" value="Actin-related protein 4"/>
    <property type="match status" value="1"/>
</dbReference>
<feature type="compositionally biased region" description="Pro residues" evidence="16">
    <location>
        <begin position="43"/>
        <end position="54"/>
    </location>
</feature>
<dbReference type="PROSITE" id="PS00432">
    <property type="entry name" value="ACTINS_2"/>
    <property type="match status" value="1"/>
</dbReference>
<protein>
    <recommendedName>
        <fullName evidence="15">Actin-related protein 4</fullName>
    </recommendedName>
</protein>
<name>A0A9W4RZI5_9PEZI</name>
<dbReference type="Pfam" id="PF00022">
    <property type="entry name" value="Actin"/>
    <property type="match status" value="1"/>
</dbReference>
<feature type="compositionally biased region" description="Polar residues" evidence="16">
    <location>
        <begin position="12"/>
        <end position="22"/>
    </location>
</feature>
<keyword evidence="5" id="KW-0156">Chromatin regulator</keyword>
<dbReference type="PANTHER" id="PTHR46346">
    <property type="entry name" value="PHOSPHATIDYLINOSITOL N-ACETYLGLUCOSAMINYLTRANSFERASE SUBUNIT P"/>
    <property type="match status" value="1"/>
</dbReference>
<dbReference type="InterPro" id="IPR004000">
    <property type="entry name" value="Actin"/>
</dbReference>
<comment type="caution">
    <text evidence="19">The sequence shown here is derived from an EMBL/GenBank/DDBJ whole genome shotgun (WGS) entry which is preliminary data.</text>
</comment>
<dbReference type="GO" id="GO:0006325">
    <property type="term" value="P:chromatin organization"/>
    <property type="evidence" value="ECO:0007669"/>
    <property type="project" value="UniProtKB-KW"/>
</dbReference>
<comment type="similarity">
    <text evidence="13">Belongs to the actin family. ARP4 subfamily.</text>
</comment>
<evidence type="ECO:0000256" key="8">
    <source>
        <dbReference type="ARBA" id="ARBA00023136"/>
    </source>
</evidence>
<keyword evidence="9" id="KW-0010">Activator</keyword>
<organism evidence="19 20">
    <name type="scientific">Colletotrichum noveboracense</name>
    <dbReference type="NCBI Taxonomy" id="2664923"/>
    <lineage>
        <taxon>Eukaryota</taxon>
        <taxon>Fungi</taxon>
        <taxon>Dikarya</taxon>
        <taxon>Ascomycota</taxon>
        <taxon>Pezizomycotina</taxon>
        <taxon>Sordariomycetes</taxon>
        <taxon>Hypocreomycetidae</taxon>
        <taxon>Glomerellales</taxon>
        <taxon>Glomerellaceae</taxon>
        <taxon>Colletotrichum</taxon>
        <taxon>Colletotrichum gloeosporioides species complex</taxon>
    </lineage>
</organism>
<evidence type="ECO:0000256" key="7">
    <source>
        <dbReference type="ARBA" id="ARBA00023015"/>
    </source>
</evidence>
<dbReference type="GO" id="GO:0006281">
    <property type="term" value="P:DNA repair"/>
    <property type="evidence" value="ECO:0007669"/>
    <property type="project" value="UniProtKB-KW"/>
</dbReference>
<feature type="region of interest" description="Disordered" evidence="16">
    <location>
        <begin position="415"/>
        <end position="439"/>
    </location>
</feature>
<feature type="transmembrane region" description="Helical" evidence="17">
    <location>
        <begin position="90"/>
        <end position="109"/>
    </location>
</feature>
<feature type="transmembrane region" description="Helical" evidence="17">
    <location>
        <begin position="129"/>
        <end position="152"/>
    </location>
</feature>
<keyword evidence="20" id="KW-1185">Reference proteome</keyword>
<evidence type="ECO:0000256" key="3">
    <source>
        <dbReference type="ARBA" id="ARBA00022692"/>
    </source>
</evidence>
<keyword evidence="6 17" id="KW-1133">Transmembrane helix</keyword>
<evidence type="ECO:0000256" key="14">
    <source>
        <dbReference type="ARBA" id="ARBA00038661"/>
    </source>
</evidence>
<evidence type="ECO:0000256" key="15">
    <source>
        <dbReference type="ARBA" id="ARBA00041020"/>
    </source>
</evidence>
<evidence type="ECO:0000256" key="4">
    <source>
        <dbReference type="ARBA" id="ARBA00022763"/>
    </source>
</evidence>
<evidence type="ECO:0000256" key="2">
    <source>
        <dbReference type="ARBA" id="ARBA00004141"/>
    </source>
</evidence>
<dbReference type="GO" id="GO:0005783">
    <property type="term" value="C:endoplasmic reticulum"/>
    <property type="evidence" value="ECO:0007669"/>
    <property type="project" value="TreeGrafter"/>
</dbReference>
<reference evidence="19" key="1">
    <citation type="submission" date="2022-08" db="EMBL/GenBank/DDBJ databases">
        <authorList>
            <person name="Giroux E."/>
            <person name="Giroux E."/>
        </authorList>
    </citation>
    <scope>NUCLEOTIDE SEQUENCE</scope>
    <source>
        <strain evidence="19">H1091258</strain>
    </source>
</reference>
<keyword evidence="10" id="KW-0804">Transcription</keyword>
<evidence type="ECO:0000256" key="9">
    <source>
        <dbReference type="ARBA" id="ARBA00023159"/>
    </source>
</evidence>
<comment type="subunit">
    <text evidence="14">Component of the NuA4 histone acetyltransferase complex, of the INO80 chromatin remodeling complex, and of the SWR1 chromatin remodeling complex.</text>
</comment>
<dbReference type="SUPFAM" id="SSF53067">
    <property type="entry name" value="Actin-like ATPase domain"/>
    <property type="match status" value="2"/>
</dbReference>
<feature type="region of interest" description="Disordered" evidence="16">
    <location>
        <begin position="258"/>
        <end position="293"/>
    </location>
</feature>
<dbReference type="Pfam" id="PF08510">
    <property type="entry name" value="PIG-P"/>
    <property type="match status" value="1"/>
</dbReference>